<dbReference type="EMBL" id="CAUJNA010003707">
    <property type="protein sequence ID" value="CAJ1408192.1"/>
    <property type="molecule type" value="Genomic_DNA"/>
</dbReference>
<keyword evidence="2" id="KW-1185">Reference proteome</keyword>
<dbReference type="AlphaFoldDB" id="A0AA36JM95"/>
<accession>A0AA36JM95</accession>
<gene>
    <name evidence="1" type="ORF">EVOR1521_LOCUS29691</name>
</gene>
<name>A0AA36JM95_9DINO</name>
<reference evidence="1" key="1">
    <citation type="submission" date="2023-08" db="EMBL/GenBank/DDBJ databases">
        <authorList>
            <person name="Chen Y."/>
            <person name="Shah S."/>
            <person name="Dougan E. K."/>
            <person name="Thang M."/>
            <person name="Chan C."/>
        </authorList>
    </citation>
    <scope>NUCLEOTIDE SEQUENCE</scope>
</reference>
<organism evidence="1 2">
    <name type="scientific">Effrenium voratum</name>
    <dbReference type="NCBI Taxonomy" id="2562239"/>
    <lineage>
        <taxon>Eukaryota</taxon>
        <taxon>Sar</taxon>
        <taxon>Alveolata</taxon>
        <taxon>Dinophyceae</taxon>
        <taxon>Suessiales</taxon>
        <taxon>Symbiodiniaceae</taxon>
        <taxon>Effrenium</taxon>
    </lineage>
</organism>
<proteinExistence type="predicted"/>
<dbReference type="Proteomes" id="UP001178507">
    <property type="component" value="Unassembled WGS sequence"/>
</dbReference>
<evidence type="ECO:0000313" key="1">
    <source>
        <dbReference type="EMBL" id="CAJ1408192.1"/>
    </source>
</evidence>
<protein>
    <submittedName>
        <fullName evidence="1">Uncharacterized protein</fullName>
    </submittedName>
</protein>
<evidence type="ECO:0000313" key="2">
    <source>
        <dbReference type="Proteomes" id="UP001178507"/>
    </source>
</evidence>
<comment type="caution">
    <text evidence="1">The sequence shown here is derived from an EMBL/GenBank/DDBJ whole genome shotgun (WGS) entry which is preliminary data.</text>
</comment>
<sequence length="489" mass="51801">MLAVKTTQTSSLLPADTPAYSHLLVYTASSLTEQTTPVALVISDAAQVVGNLSLFDLDLDLGDLGGEISWTLPQDTTSLTELNVYLAVLPVEGGDCNVSTEGADENTSSLTCGVGSFLCCWRQPLASLAPEETNLSLAVDTAIEGFTHVLLYLRSPLAEQSTPAAFLIEDESASASAISFQEVPESRQDGDLDATELGGAVSWQPPSSSRVQDPANEAIRSEGNDAVDGVELHGQDYILYLYNSPTTRSQVGSTSGTTLIMAQDTARGVFDGLAVYTRSTLAEQSTPASAPVSDTAAAVANLSFPDLDLDATHIGGTFSWEEPADDSYVTHYEVYIARSLAEESLAAVALLCEPSVEELQAILSGSLSFILDGATAAQVEAAARSSLLTALDLSDEELVTSVSSAVRRLRERRLATTWTVAFQAVVPVARGDLVSGLAKSYSQRPQDFAVLLAADLAQLGVSTSSLSFQSFSEPLMQEGWCEVDFEHQF</sequence>